<name>A0A848KSR7_9ACTN</name>
<accession>A0A848KSR7</accession>
<evidence type="ECO:0000256" key="6">
    <source>
        <dbReference type="ARBA" id="ARBA00023136"/>
    </source>
</evidence>
<comment type="caution">
    <text evidence="13">The sequence shown here is derived from an EMBL/GenBank/DDBJ whole genome shotgun (WGS) entry which is preliminary data.</text>
</comment>
<dbReference type="Proteomes" id="UP000550729">
    <property type="component" value="Unassembled WGS sequence"/>
</dbReference>
<dbReference type="PANTHER" id="PTHR37461">
    <property type="entry name" value="ANTI-SIGMA-K FACTOR RSKA"/>
    <property type="match status" value="1"/>
</dbReference>
<keyword evidence="6 10" id="KW-0472">Membrane</keyword>
<dbReference type="InterPro" id="IPR027383">
    <property type="entry name" value="Znf_put"/>
</dbReference>
<dbReference type="PANTHER" id="PTHR37461:SF1">
    <property type="entry name" value="ANTI-SIGMA-K FACTOR RSKA"/>
    <property type="match status" value="1"/>
</dbReference>
<sequence>MSERHDAFDGVPELYVVGGLPDAEVRAFERHLSTCESCSADVSRLRETVAALSVPNSTLPAGLRDKVFASVDAEIAGTAQAPAADAAASNLPASNVVELPDRRRRPPAWLAAACAVVLGIGAAVLIWRAVAPSPPPAPVAASQVVASVMAAPDMTKSTGTRDGATVAAMYAPSQRATVVATLGLPAVPANMMYQVWITVGGETKSAGMVPGGRPDKTMVVMTGMGRPSAIGVSMEPAAGSSAPTSPMLVEFPVR</sequence>
<dbReference type="InterPro" id="IPR018764">
    <property type="entry name" value="RskA_C"/>
</dbReference>
<dbReference type="InterPro" id="IPR041916">
    <property type="entry name" value="Anti_sigma_zinc_sf"/>
</dbReference>
<evidence type="ECO:0000313" key="14">
    <source>
        <dbReference type="Proteomes" id="UP000550729"/>
    </source>
</evidence>
<organism evidence="13 14">
    <name type="scientific">Gordonia asplenii</name>
    <dbReference type="NCBI Taxonomy" id="2725283"/>
    <lineage>
        <taxon>Bacteria</taxon>
        <taxon>Bacillati</taxon>
        <taxon>Actinomycetota</taxon>
        <taxon>Actinomycetes</taxon>
        <taxon>Mycobacteriales</taxon>
        <taxon>Gordoniaceae</taxon>
        <taxon>Gordonia</taxon>
    </lineage>
</organism>
<evidence type="ECO:0000256" key="3">
    <source>
        <dbReference type="ARBA" id="ARBA00022692"/>
    </source>
</evidence>
<keyword evidence="5" id="KW-0805">Transcription regulation</keyword>
<protein>
    <recommendedName>
        <fullName evidence="9">Regulator of SigK</fullName>
    </recommendedName>
    <alternativeName>
        <fullName evidence="8">Sigma-K anti-sigma factor RskA</fullName>
    </alternativeName>
</protein>
<dbReference type="AlphaFoldDB" id="A0A848KSR7"/>
<feature type="domain" description="Putative zinc-finger" evidence="12">
    <location>
        <begin position="14"/>
        <end position="38"/>
    </location>
</feature>
<dbReference type="GO" id="GO:0016989">
    <property type="term" value="F:sigma factor antagonist activity"/>
    <property type="evidence" value="ECO:0007669"/>
    <property type="project" value="TreeGrafter"/>
</dbReference>
<evidence type="ECO:0000256" key="8">
    <source>
        <dbReference type="ARBA" id="ARBA00029829"/>
    </source>
</evidence>
<dbReference type="GO" id="GO:0006417">
    <property type="term" value="P:regulation of translation"/>
    <property type="evidence" value="ECO:0007669"/>
    <property type="project" value="TreeGrafter"/>
</dbReference>
<keyword evidence="7" id="KW-0804">Transcription</keyword>
<evidence type="ECO:0000256" key="9">
    <source>
        <dbReference type="ARBA" id="ARBA00030803"/>
    </source>
</evidence>
<dbReference type="InterPro" id="IPR051474">
    <property type="entry name" value="Anti-sigma-K/W_factor"/>
</dbReference>
<evidence type="ECO:0000256" key="1">
    <source>
        <dbReference type="ARBA" id="ARBA00004162"/>
    </source>
</evidence>
<evidence type="ECO:0000256" key="4">
    <source>
        <dbReference type="ARBA" id="ARBA00022989"/>
    </source>
</evidence>
<dbReference type="Pfam" id="PF10099">
    <property type="entry name" value="RskA_C"/>
    <property type="match status" value="1"/>
</dbReference>
<evidence type="ECO:0000256" key="10">
    <source>
        <dbReference type="SAM" id="Phobius"/>
    </source>
</evidence>
<gene>
    <name evidence="13" type="ORF">HH308_07440</name>
</gene>
<feature type="domain" description="Anti-sigma K factor RskA C-terminal" evidence="11">
    <location>
        <begin position="109"/>
        <end position="246"/>
    </location>
</feature>
<evidence type="ECO:0000259" key="12">
    <source>
        <dbReference type="Pfam" id="PF13490"/>
    </source>
</evidence>
<keyword evidence="3 10" id="KW-0812">Transmembrane</keyword>
<dbReference type="RefSeq" id="WP_170193556.1">
    <property type="nucleotide sequence ID" value="NZ_JABBNB010000006.1"/>
</dbReference>
<comment type="subcellular location">
    <subcellularLocation>
        <location evidence="1">Cell membrane</location>
        <topology evidence="1">Single-pass membrane protein</topology>
    </subcellularLocation>
</comment>
<evidence type="ECO:0000256" key="2">
    <source>
        <dbReference type="ARBA" id="ARBA00022475"/>
    </source>
</evidence>
<evidence type="ECO:0000256" key="5">
    <source>
        <dbReference type="ARBA" id="ARBA00023015"/>
    </source>
</evidence>
<dbReference type="GO" id="GO:0005886">
    <property type="term" value="C:plasma membrane"/>
    <property type="evidence" value="ECO:0007669"/>
    <property type="project" value="UniProtKB-SubCell"/>
</dbReference>
<evidence type="ECO:0000256" key="7">
    <source>
        <dbReference type="ARBA" id="ARBA00023163"/>
    </source>
</evidence>
<reference evidence="13 14" key="1">
    <citation type="submission" date="2020-04" db="EMBL/GenBank/DDBJ databases">
        <title>Gordonia sp. nov. TBRC 11910.</title>
        <authorList>
            <person name="Suriyachadkun C."/>
        </authorList>
    </citation>
    <scope>NUCLEOTIDE SEQUENCE [LARGE SCALE GENOMIC DNA]</scope>
    <source>
        <strain evidence="13 14">TBRC 11910</strain>
    </source>
</reference>
<dbReference type="Pfam" id="PF13490">
    <property type="entry name" value="zf-HC2"/>
    <property type="match status" value="1"/>
</dbReference>
<keyword evidence="2" id="KW-1003">Cell membrane</keyword>
<proteinExistence type="predicted"/>
<feature type="transmembrane region" description="Helical" evidence="10">
    <location>
        <begin position="108"/>
        <end position="130"/>
    </location>
</feature>
<keyword evidence="14" id="KW-1185">Reference proteome</keyword>
<dbReference type="Gene3D" id="1.10.10.1320">
    <property type="entry name" value="Anti-sigma factor, zinc-finger domain"/>
    <property type="match status" value="1"/>
</dbReference>
<evidence type="ECO:0000259" key="11">
    <source>
        <dbReference type="Pfam" id="PF10099"/>
    </source>
</evidence>
<dbReference type="EMBL" id="JABBNB010000006">
    <property type="protein sequence ID" value="NMO01047.1"/>
    <property type="molecule type" value="Genomic_DNA"/>
</dbReference>
<evidence type="ECO:0000313" key="13">
    <source>
        <dbReference type="EMBL" id="NMO01047.1"/>
    </source>
</evidence>
<keyword evidence="4 10" id="KW-1133">Transmembrane helix</keyword>